<proteinExistence type="predicted"/>
<feature type="region of interest" description="Disordered" evidence="1">
    <location>
        <begin position="1"/>
        <end position="37"/>
    </location>
</feature>
<evidence type="ECO:0000256" key="1">
    <source>
        <dbReference type="SAM" id="MobiDB-lite"/>
    </source>
</evidence>
<reference evidence="2 3" key="1">
    <citation type="submission" date="2014-01" db="EMBL/GenBank/DDBJ databases">
        <authorList>
            <person name="Dobos K."/>
            <person name="Lenaerts A."/>
            <person name="Ordway D."/>
            <person name="DeGroote M.A."/>
            <person name="Parker T."/>
            <person name="Sizemore C."/>
            <person name="Tallon L.J."/>
            <person name="Sadzewicz L.K."/>
            <person name="Sengamalay N."/>
            <person name="Fraser C.M."/>
            <person name="Hine E."/>
            <person name="Shefchek K.A."/>
            <person name="Das S.P."/>
            <person name="Tettelin H."/>
        </authorList>
    </citation>
    <scope>NUCLEOTIDE SEQUENCE [LARGE SCALE GENOMIC DNA]</scope>
    <source>
        <strain evidence="2 3">Harvey</strain>
    </source>
</reference>
<protein>
    <submittedName>
        <fullName evidence="2">Uncharacterized protein</fullName>
    </submittedName>
</protein>
<gene>
    <name evidence="2" type="ORF">I551_1912</name>
</gene>
<evidence type="ECO:0000313" key="3">
    <source>
        <dbReference type="Proteomes" id="UP000020681"/>
    </source>
</evidence>
<feature type="compositionally biased region" description="Basic and acidic residues" evidence="1">
    <location>
        <begin position="1"/>
        <end position="15"/>
    </location>
</feature>
<evidence type="ECO:0000313" key="2">
    <source>
        <dbReference type="EMBL" id="EUA91601.1"/>
    </source>
</evidence>
<accession>A0ABN0R312</accession>
<comment type="caution">
    <text evidence="2">The sequence shown here is derived from an EMBL/GenBank/DDBJ whole genome shotgun (WGS) entry which is preliminary data.</text>
</comment>
<name>A0ABN0R312_MYCUL</name>
<dbReference type="EMBL" id="JAOL01000087">
    <property type="protein sequence ID" value="EUA91601.1"/>
    <property type="molecule type" value="Genomic_DNA"/>
</dbReference>
<sequence>MPDHHRQVKTRDSPPEHGGSCSRSSTGHTPRRRNTLR</sequence>
<organism evidence="2 3">
    <name type="scientific">Mycobacterium ulcerans str. Harvey</name>
    <dbReference type="NCBI Taxonomy" id="1299332"/>
    <lineage>
        <taxon>Bacteria</taxon>
        <taxon>Bacillati</taxon>
        <taxon>Actinomycetota</taxon>
        <taxon>Actinomycetes</taxon>
        <taxon>Mycobacteriales</taxon>
        <taxon>Mycobacteriaceae</taxon>
        <taxon>Mycobacterium</taxon>
        <taxon>Mycobacterium ulcerans group</taxon>
    </lineage>
</organism>
<dbReference type="Proteomes" id="UP000020681">
    <property type="component" value="Unassembled WGS sequence"/>
</dbReference>
<keyword evidence="3" id="KW-1185">Reference proteome</keyword>